<dbReference type="AlphaFoldDB" id="A0A0C3EPN7"/>
<dbReference type="HOGENOM" id="CLU_2655912_0_0_1"/>
<protein>
    <submittedName>
        <fullName evidence="1">Uncharacterized protein</fullName>
    </submittedName>
</protein>
<organism evidence="1 2">
    <name type="scientific">Scleroderma citrinum Foug A</name>
    <dbReference type="NCBI Taxonomy" id="1036808"/>
    <lineage>
        <taxon>Eukaryota</taxon>
        <taxon>Fungi</taxon>
        <taxon>Dikarya</taxon>
        <taxon>Basidiomycota</taxon>
        <taxon>Agaricomycotina</taxon>
        <taxon>Agaricomycetes</taxon>
        <taxon>Agaricomycetidae</taxon>
        <taxon>Boletales</taxon>
        <taxon>Sclerodermatineae</taxon>
        <taxon>Sclerodermataceae</taxon>
        <taxon>Scleroderma</taxon>
    </lineage>
</organism>
<reference evidence="1 2" key="1">
    <citation type="submission" date="2014-04" db="EMBL/GenBank/DDBJ databases">
        <authorList>
            <consortium name="DOE Joint Genome Institute"/>
            <person name="Kuo A."/>
            <person name="Kohler A."/>
            <person name="Nagy L.G."/>
            <person name="Floudas D."/>
            <person name="Copeland A."/>
            <person name="Barry K.W."/>
            <person name="Cichocki N."/>
            <person name="Veneault-Fourrey C."/>
            <person name="LaButti K."/>
            <person name="Lindquist E.A."/>
            <person name="Lipzen A."/>
            <person name="Lundell T."/>
            <person name="Morin E."/>
            <person name="Murat C."/>
            <person name="Sun H."/>
            <person name="Tunlid A."/>
            <person name="Henrissat B."/>
            <person name="Grigoriev I.V."/>
            <person name="Hibbett D.S."/>
            <person name="Martin F."/>
            <person name="Nordberg H.P."/>
            <person name="Cantor M.N."/>
            <person name="Hua S.X."/>
        </authorList>
    </citation>
    <scope>NUCLEOTIDE SEQUENCE [LARGE SCALE GENOMIC DNA]</scope>
    <source>
        <strain evidence="1 2">Foug A</strain>
    </source>
</reference>
<gene>
    <name evidence="1" type="ORF">SCLCIDRAFT_1208373</name>
</gene>
<dbReference type="Proteomes" id="UP000053989">
    <property type="component" value="Unassembled WGS sequence"/>
</dbReference>
<evidence type="ECO:0000313" key="2">
    <source>
        <dbReference type="Proteomes" id="UP000053989"/>
    </source>
</evidence>
<keyword evidence="2" id="KW-1185">Reference proteome</keyword>
<reference evidence="2" key="2">
    <citation type="submission" date="2015-01" db="EMBL/GenBank/DDBJ databases">
        <title>Evolutionary Origins and Diversification of the Mycorrhizal Mutualists.</title>
        <authorList>
            <consortium name="DOE Joint Genome Institute"/>
            <consortium name="Mycorrhizal Genomics Consortium"/>
            <person name="Kohler A."/>
            <person name="Kuo A."/>
            <person name="Nagy L.G."/>
            <person name="Floudas D."/>
            <person name="Copeland A."/>
            <person name="Barry K.W."/>
            <person name="Cichocki N."/>
            <person name="Veneault-Fourrey C."/>
            <person name="LaButti K."/>
            <person name="Lindquist E.A."/>
            <person name="Lipzen A."/>
            <person name="Lundell T."/>
            <person name="Morin E."/>
            <person name="Murat C."/>
            <person name="Riley R."/>
            <person name="Ohm R."/>
            <person name="Sun H."/>
            <person name="Tunlid A."/>
            <person name="Henrissat B."/>
            <person name="Grigoriev I.V."/>
            <person name="Hibbett D.S."/>
            <person name="Martin F."/>
        </authorList>
    </citation>
    <scope>NUCLEOTIDE SEQUENCE [LARGE SCALE GENOMIC DNA]</scope>
    <source>
        <strain evidence="2">Foug A</strain>
    </source>
</reference>
<dbReference type="InParanoid" id="A0A0C3EPN7"/>
<evidence type="ECO:0000313" key="1">
    <source>
        <dbReference type="EMBL" id="KIM69821.1"/>
    </source>
</evidence>
<proteinExistence type="predicted"/>
<name>A0A0C3EPN7_9AGAM</name>
<sequence>MTALEVADDTISSDDGISAPFLQSADSVFDLANAKQSLNNAIYAAPSFDTCRRRLSLSSLVVDLALRLACKPSSST</sequence>
<dbReference type="EMBL" id="KN822006">
    <property type="protein sequence ID" value="KIM69821.1"/>
    <property type="molecule type" value="Genomic_DNA"/>
</dbReference>
<accession>A0A0C3EPN7</accession>